<protein>
    <recommendedName>
        <fullName evidence="7 10">Ribulose-phosphate 3-epimerase</fullName>
        <ecNumber evidence="7 10">5.1.3.1</ecNumber>
    </recommendedName>
</protein>
<feature type="binding site" evidence="10">
    <location>
        <position position="38"/>
    </location>
    <ligand>
        <name>a divalent metal cation</name>
        <dbReference type="ChEBI" id="CHEBI:60240"/>
    </ligand>
</feature>
<dbReference type="HAMAP" id="MF_02227">
    <property type="entry name" value="RPE"/>
    <property type="match status" value="1"/>
</dbReference>
<dbReference type="CDD" id="cd00429">
    <property type="entry name" value="RPE"/>
    <property type="match status" value="1"/>
</dbReference>
<dbReference type="Gene3D" id="3.20.20.70">
    <property type="entry name" value="Aldolase class I"/>
    <property type="match status" value="1"/>
</dbReference>
<evidence type="ECO:0000313" key="12">
    <source>
        <dbReference type="EMBL" id="WPX96873.1"/>
    </source>
</evidence>
<feature type="active site" description="Proton donor" evidence="10">
    <location>
        <position position="179"/>
    </location>
</feature>
<evidence type="ECO:0000256" key="5">
    <source>
        <dbReference type="ARBA" id="ARBA00001954"/>
    </source>
</evidence>
<dbReference type="PIRSF" id="PIRSF001461">
    <property type="entry name" value="RPE"/>
    <property type="match status" value="1"/>
</dbReference>
<dbReference type="PROSITE" id="PS01086">
    <property type="entry name" value="RIBUL_P_3_EPIMER_2"/>
    <property type="match status" value="1"/>
</dbReference>
<evidence type="ECO:0000256" key="11">
    <source>
        <dbReference type="PIRNR" id="PIRNR001461"/>
    </source>
</evidence>
<keyword evidence="10 11" id="KW-0119">Carbohydrate metabolism</keyword>
<reference evidence="12 13" key="1">
    <citation type="submission" date="2022-11" db="EMBL/GenBank/DDBJ databases">
        <title>Host association and intracellularity evolved multiple times independently in the Rickettsiales.</title>
        <authorList>
            <person name="Castelli M."/>
            <person name="Nardi T."/>
            <person name="Gammuto L."/>
            <person name="Bellinzona G."/>
            <person name="Sabaneyeva E."/>
            <person name="Potekhin A."/>
            <person name="Serra V."/>
            <person name="Petroni G."/>
            <person name="Sassera D."/>
        </authorList>
    </citation>
    <scope>NUCLEOTIDE SEQUENCE [LARGE SCALE GENOMIC DNA]</scope>
    <source>
        <strain evidence="12 13">NDG2</strain>
    </source>
</reference>
<comment type="similarity">
    <text evidence="6 10 11">Belongs to the ribulose-phosphate 3-epimerase family.</text>
</comment>
<comment type="catalytic activity">
    <reaction evidence="1 10 11">
        <text>D-ribulose 5-phosphate = D-xylulose 5-phosphate</text>
        <dbReference type="Rhea" id="RHEA:13677"/>
        <dbReference type="ChEBI" id="CHEBI:57737"/>
        <dbReference type="ChEBI" id="CHEBI:58121"/>
        <dbReference type="EC" id="5.1.3.1"/>
    </reaction>
</comment>
<keyword evidence="9 10" id="KW-0413">Isomerase</keyword>
<keyword evidence="13" id="KW-1185">Reference proteome</keyword>
<dbReference type="InterPro" id="IPR013785">
    <property type="entry name" value="Aldolase_TIM"/>
</dbReference>
<organism evidence="12 13">
    <name type="scientific">Candidatus Bandiella euplotis</name>
    <dbReference type="NCBI Taxonomy" id="1664265"/>
    <lineage>
        <taxon>Bacteria</taxon>
        <taxon>Pseudomonadati</taxon>
        <taxon>Pseudomonadota</taxon>
        <taxon>Alphaproteobacteria</taxon>
        <taxon>Rickettsiales</taxon>
        <taxon>Candidatus Midichloriaceae</taxon>
        <taxon>Candidatus Bandiella</taxon>
    </lineage>
</organism>
<comment type="cofactor">
    <cofactor evidence="3">
        <name>Co(2+)</name>
        <dbReference type="ChEBI" id="CHEBI:48828"/>
    </cofactor>
</comment>
<feature type="binding site" evidence="10">
    <location>
        <position position="71"/>
    </location>
    <ligand>
        <name>substrate</name>
    </ligand>
</feature>
<comment type="function">
    <text evidence="10">Catalyzes the reversible epimerization of D-ribulose 5-phosphate to D-xylulose 5-phosphate.</text>
</comment>
<dbReference type="NCBIfam" id="NF004076">
    <property type="entry name" value="PRK05581.1-4"/>
    <property type="match status" value="1"/>
</dbReference>
<feature type="binding site" evidence="10">
    <location>
        <begin position="201"/>
        <end position="202"/>
    </location>
    <ligand>
        <name>substrate</name>
    </ligand>
</feature>
<dbReference type="NCBIfam" id="TIGR01163">
    <property type="entry name" value="rpe"/>
    <property type="match status" value="1"/>
</dbReference>
<evidence type="ECO:0000256" key="1">
    <source>
        <dbReference type="ARBA" id="ARBA00001782"/>
    </source>
</evidence>
<dbReference type="EMBL" id="CP110820">
    <property type="protein sequence ID" value="WPX96873.1"/>
    <property type="molecule type" value="Genomic_DNA"/>
</dbReference>
<feature type="binding site" evidence="10">
    <location>
        <position position="179"/>
    </location>
    <ligand>
        <name>a divalent metal cation</name>
        <dbReference type="ChEBI" id="CHEBI:60240"/>
    </ligand>
</feature>
<dbReference type="SUPFAM" id="SSF51366">
    <property type="entry name" value="Ribulose-phoshate binding barrel"/>
    <property type="match status" value="1"/>
</dbReference>
<evidence type="ECO:0000256" key="2">
    <source>
        <dbReference type="ARBA" id="ARBA00001936"/>
    </source>
</evidence>
<dbReference type="InterPro" id="IPR011060">
    <property type="entry name" value="RibuloseP-bd_barrel"/>
</dbReference>
<evidence type="ECO:0000256" key="4">
    <source>
        <dbReference type="ARBA" id="ARBA00001947"/>
    </source>
</evidence>
<feature type="active site" description="Proton acceptor" evidence="10">
    <location>
        <position position="40"/>
    </location>
</feature>
<evidence type="ECO:0000256" key="6">
    <source>
        <dbReference type="ARBA" id="ARBA00009541"/>
    </source>
</evidence>
<evidence type="ECO:0000256" key="7">
    <source>
        <dbReference type="ARBA" id="ARBA00013188"/>
    </source>
</evidence>
<gene>
    <name evidence="10" type="primary">rpe</name>
    <name evidence="12" type="ORF">Bandiella_01007</name>
</gene>
<feature type="binding site" evidence="10">
    <location>
        <position position="71"/>
    </location>
    <ligand>
        <name>a divalent metal cation</name>
        <dbReference type="ChEBI" id="CHEBI:60240"/>
    </ligand>
</feature>
<evidence type="ECO:0000256" key="9">
    <source>
        <dbReference type="ARBA" id="ARBA00023235"/>
    </source>
</evidence>
<comment type="cofactor">
    <cofactor evidence="4">
        <name>Zn(2+)</name>
        <dbReference type="ChEBI" id="CHEBI:29105"/>
    </cofactor>
</comment>
<dbReference type="Proteomes" id="UP001327219">
    <property type="component" value="Chromosome"/>
</dbReference>
<dbReference type="PANTHER" id="PTHR11749">
    <property type="entry name" value="RIBULOSE-5-PHOSPHATE-3-EPIMERASE"/>
    <property type="match status" value="1"/>
</dbReference>
<comment type="cofactor">
    <cofactor evidence="5">
        <name>Fe(2+)</name>
        <dbReference type="ChEBI" id="CHEBI:29033"/>
    </cofactor>
</comment>
<comment type="pathway">
    <text evidence="10">Carbohydrate degradation.</text>
</comment>
<accession>A0ABZ0UP35</accession>
<dbReference type="InterPro" id="IPR000056">
    <property type="entry name" value="Ribul_P_3_epim-like"/>
</dbReference>
<evidence type="ECO:0000313" key="13">
    <source>
        <dbReference type="Proteomes" id="UP001327219"/>
    </source>
</evidence>
<dbReference type="Pfam" id="PF00834">
    <property type="entry name" value="Ribul_P_3_epim"/>
    <property type="match status" value="1"/>
</dbReference>
<evidence type="ECO:0000256" key="10">
    <source>
        <dbReference type="HAMAP-Rule" id="MF_02227"/>
    </source>
</evidence>
<dbReference type="InterPro" id="IPR026019">
    <property type="entry name" value="Ribul_P_3_epim"/>
</dbReference>
<dbReference type="EC" id="5.1.3.1" evidence="7 10"/>
<feature type="binding site" evidence="10">
    <location>
        <begin position="147"/>
        <end position="150"/>
    </location>
    <ligand>
        <name>substrate</name>
    </ligand>
</feature>
<proteinExistence type="inferred from homology"/>
<comment type="cofactor">
    <cofactor evidence="10">
        <name>a divalent metal cation</name>
        <dbReference type="ChEBI" id="CHEBI:60240"/>
    </cofactor>
    <text evidence="10">Binds 1 divalent metal cation per subunit.</text>
</comment>
<sequence>MAISMKKSKVSASILAADFSKLGEEVELITQSGADSIHLDIMDGHFVPNISFGPDIVKCIRAKTHLPLKTHLMVSEPERYIGDFANVGSDLIIFHYEAVIHVDSLIERIKALGVKVGIAIVPSTPASVLQYIYHKLDEILVMTVNPGFGGQQFLESQLEKIKAIAEMTKGLDNIQIGVDGGINPQTVSLCQDSGADLAIVGSYLFQGNDYKSQVTSIREKMQKTFD</sequence>
<feature type="binding site" evidence="10">
    <location>
        <position position="40"/>
    </location>
    <ligand>
        <name>a divalent metal cation</name>
        <dbReference type="ChEBI" id="CHEBI:60240"/>
    </ligand>
</feature>
<comment type="cofactor">
    <cofactor evidence="2">
        <name>Mn(2+)</name>
        <dbReference type="ChEBI" id="CHEBI:29035"/>
    </cofactor>
</comment>
<evidence type="ECO:0000256" key="8">
    <source>
        <dbReference type="ARBA" id="ARBA00022723"/>
    </source>
</evidence>
<keyword evidence="8 10" id="KW-0479">Metal-binding</keyword>
<dbReference type="PROSITE" id="PS01085">
    <property type="entry name" value="RIBUL_P_3_EPIMER_1"/>
    <property type="match status" value="1"/>
</dbReference>
<name>A0ABZ0UP35_9RICK</name>
<feature type="binding site" evidence="10">
    <location>
        <begin position="179"/>
        <end position="181"/>
    </location>
    <ligand>
        <name>substrate</name>
    </ligand>
</feature>
<feature type="binding site" evidence="10">
    <location>
        <position position="13"/>
    </location>
    <ligand>
        <name>substrate</name>
    </ligand>
</feature>
<evidence type="ECO:0000256" key="3">
    <source>
        <dbReference type="ARBA" id="ARBA00001941"/>
    </source>
</evidence>